<dbReference type="CDD" id="cd14279">
    <property type="entry name" value="CUE"/>
    <property type="match status" value="1"/>
</dbReference>
<dbReference type="STRING" id="1230905.A0A1G4K8F0"/>
<dbReference type="InterPro" id="IPR003892">
    <property type="entry name" value="CUE"/>
</dbReference>
<dbReference type="PANTHER" id="PTHR46535">
    <property type="entry name" value="NEDD4-BINDING PROTEIN 2"/>
    <property type="match status" value="1"/>
</dbReference>
<accession>A0A1G4K8F0</accession>
<dbReference type="GO" id="GO:0043130">
    <property type="term" value="F:ubiquitin binding"/>
    <property type="evidence" value="ECO:0007669"/>
    <property type="project" value="InterPro"/>
</dbReference>
<dbReference type="Gene3D" id="3.30.1370.110">
    <property type="match status" value="1"/>
</dbReference>
<dbReference type="SUPFAM" id="SSF160443">
    <property type="entry name" value="SMR domain-like"/>
    <property type="match status" value="1"/>
</dbReference>
<dbReference type="InterPro" id="IPR036063">
    <property type="entry name" value="Smr_dom_sf"/>
</dbReference>
<dbReference type="PROSITE" id="PS51140">
    <property type="entry name" value="CUE"/>
    <property type="match status" value="1"/>
</dbReference>
<evidence type="ECO:0000313" key="5">
    <source>
        <dbReference type="Proteomes" id="UP000191024"/>
    </source>
</evidence>
<evidence type="ECO:0000259" key="3">
    <source>
        <dbReference type="PROSITE" id="PS51140"/>
    </source>
</evidence>
<keyword evidence="5" id="KW-1185">Reference proteome</keyword>
<name>A0A1G4K8F0_9SACH</name>
<evidence type="ECO:0000256" key="1">
    <source>
        <dbReference type="SAM" id="MobiDB-lite"/>
    </source>
</evidence>
<feature type="domain" description="CUE" evidence="3">
    <location>
        <begin position="1"/>
        <end position="43"/>
    </location>
</feature>
<dbReference type="SMART" id="SM00463">
    <property type="entry name" value="SMR"/>
    <property type="match status" value="1"/>
</dbReference>
<dbReference type="InterPro" id="IPR052772">
    <property type="entry name" value="Endo/PolyKinase_Domain-Protein"/>
</dbReference>
<dbReference type="PROSITE" id="PS50828">
    <property type="entry name" value="SMR"/>
    <property type="match status" value="1"/>
</dbReference>
<organism evidence="4 5">
    <name type="scientific">Lachancea mirantina</name>
    <dbReference type="NCBI Taxonomy" id="1230905"/>
    <lineage>
        <taxon>Eukaryota</taxon>
        <taxon>Fungi</taxon>
        <taxon>Dikarya</taxon>
        <taxon>Ascomycota</taxon>
        <taxon>Saccharomycotina</taxon>
        <taxon>Saccharomycetes</taxon>
        <taxon>Saccharomycetales</taxon>
        <taxon>Saccharomycetaceae</taxon>
        <taxon>Lachancea</taxon>
    </lineage>
</organism>
<evidence type="ECO:0000259" key="2">
    <source>
        <dbReference type="PROSITE" id="PS50828"/>
    </source>
</evidence>
<dbReference type="EMBL" id="LT598469">
    <property type="protein sequence ID" value="SCV00258.1"/>
    <property type="molecule type" value="Genomic_DNA"/>
</dbReference>
<dbReference type="AlphaFoldDB" id="A0A1G4K8F0"/>
<proteinExistence type="predicted"/>
<feature type="region of interest" description="Disordered" evidence="1">
    <location>
        <begin position="157"/>
        <end position="177"/>
    </location>
</feature>
<dbReference type="OrthoDB" id="4080456at2759"/>
<gene>
    <name evidence="4" type="ORF">LAMI_0G03906G</name>
</gene>
<dbReference type="InterPro" id="IPR002625">
    <property type="entry name" value="Smr_dom"/>
</dbReference>
<dbReference type="Proteomes" id="UP000191024">
    <property type="component" value="Chromosome G"/>
</dbReference>
<sequence length="443" mass="49358">MEGLDLLQELFPETPVGKLKAALESSGSDVETATAIVLSENRIAESMQAKQVTRRLGDGAELGLTDNTPASTTVTNLKQKLHRPVHKFDKFQNVDDVNFVNDGDNGNAWQSSTSSVGHIARILHISEATALTAYYSNSMNAGKAAIDLILRSDRYSAKDSRNQAEPEQPVKTSRAHRGGCVQARGLMHYQEEKPLPHKPVVSRQTSSIMAHSSSKYTENGPEALELQNLIASNPNLSRVSKQFWQAALQHYGGNVYDTVLLGDFILEQKCSQFTFQETPKRQEILPSEAVSQTRRNGSRGLGTQMQNVSLSRDLKVLSDPSPESFVSQDSYNRAKSIVENTLVAFRADLHGFLIEEALAVCKECLRIWWTEEFALKERNGRHLNRKQASNIPPFTVITGRGLHSAGGYSKVRKKVQLYLDSNAYIYDEEPSFFIVTGRKRKNF</sequence>
<dbReference type="GO" id="GO:0004519">
    <property type="term" value="F:endonuclease activity"/>
    <property type="evidence" value="ECO:0007669"/>
    <property type="project" value="TreeGrafter"/>
</dbReference>
<reference evidence="4 5" key="1">
    <citation type="submission" date="2016-03" db="EMBL/GenBank/DDBJ databases">
        <authorList>
            <person name="Devillers H."/>
        </authorList>
    </citation>
    <scope>NUCLEOTIDE SEQUENCE [LARGE SCALE GENOMIC DNA]</scope>
    <source>
        <strain evidence="4">CBS 11717</strain>
    </source>
</reference>
<dbReference type="Pfam" id="PF02845">
    <property type="entry name" value="CUE"/>
    <property type="match status" value="1"/>
</dbReference>
<feature type="domain" description="Smr" evidence="2">
    <location>
        <begin position="347"/>
        <end position="419"/>
    </location>
</feature>
<dbReference type="PANTHER" id="PTHR46535:SF1">
    <property type="entry name" value="NEDD4-BINDING PROTEIN 2"/>
    <property type="match status" value="1"/>
</dbReference>
<evidence type="ECO:0000313" key="4">
    <source>
        <dbReference type="EMBL" id="SCV00258.1"/>
    </source>
</evidence>
<dbReference type="GO" id="GO:0005634">
    <property type="term" value="C:nucleus"/>
    <property type="evidence" value="ECO:0007669"/>
    <property type="project" value="TreeGrafter"/>
</dbReference>
<protein>
    <submittedName>
        <fullName evidence="4">LAMI_0G03906g1_1</fullName>
    </submittedName>
</protein>